<dbReference type="Gene3D" id="3.10.10.10">
    <property type="entry name" value="HIV Type 1 Reverse Transcriptase, subunit A, domain 1"/>
    <property type="match status" value="1"/>
</dbReference>
<feature type="region of interest" description="Disordered" evidence="17">
    <location>
        <begin position="1"/>
        <end position="24"/>
    </location>
</feature>
<evidence type="ECO:0000313" key="21">
    <source>
        <dbReference type="Proteomes" id="UP000826656"/>
    </source>
</evidence>
<dbReference type="Gene3D" id="1.10.340.70">
    <property type="match status" value="1"/>
</dbReference>
<evidence type="ECO:0000313" key="20">
    <source>
        <dbReference type="EMBL" id="KAH0743448.1"/>
    </source>
</evidence>
<feature type="domain" description="CCHC-type" evidence="18">
    <location>
        <begin position="272"/>
        <end position="287"/>
    </location>
</feature>
<dbReference type="InterPro" id="IPR043128">
    <property type="entry name" value="Rev_trsase/Diguanyl_cyclase"/>
</dbReference>
<dbReference type="EMBL" id="JAIVGD010000023">
    <property type="protein sequence ID" value="KAH0743448.1"/>
    <property type="molecule type" value="Genomic_DNA"/>
</dbReference>
<dbReference type="EC" id="2.7.7.49" evidence="1"/>
<keyword evidence="2" id="KW-0645">Protease</keyword>
<dbReference type="PROSITE" id="PS50158">
    <property type="entry name" value="ZF_CCHC"/>
    <property type="match status" value="1"/>
</dbReference>
<dbReference type="CDD" id="cd01647">
    <property type="entry name" value="RT_LTR"/>
    <property type="match status" value="1"/>
</dbReference>
<protein>
    <recommendedName>
        <fullName evidence="1">RNA-directed DNA polymerase</fullName>
        <ecNumber evidence="1">2.7.7.49</ecNumber>
    </recommendedName>
</protein>
<evidence type="ECO:0000256" key="4">
    <source>
        <dbReference type="ARBA" id="ARBA00022695"/>
    </source>
</evidence>
<feature type="region of interest" description="Disordered" evidence="17">
    <location>
        <begin position="286"/>
        <end position="324"/>
    </location>
</feature>
<feature type="region of interest" description="Disordered" evidence="17">
    <location>
        <begin position="175"/>
        <end position="245"/>
    </location>
</feature>
<keyword evidence="6" id="KW-0479">Metal-binding</keyword>
<dbReference type="InterPro" id="IPR041373">
    <property type="entry name" value="RT_RNaseH"/>
</dbReference>
<feature type="compositionally biased region" description="Polar residues" evidence="17">
    <location>
        <begin position="1454"/>
        <end position="1470"/>
    </location>
</feature>
<dbReference type="SUPFAM" id="SSF56672">
    <property type="entry name" value="DNA/RNA polymerases"/>
    <property type="match status" value="1"/>
</dbReference>
<dbReference type="Proteomes" id="UP000826656">
    <property type="component" value="Unassembled WGS sequence"/>
</dbReference>
<dbReference type="SUPFAM" id="SSF53098">
    <property type="entry name" value="Ribonuclease H-like"/>
    <property type="match status" value="1"/>
</dbReference>
<dbReference type="Gene3D" id="3.30.420.10">
    <property type="entry name" value="Ribonuclease H-like superfamily/Ribonuclease H"/>
    <property type="match status" value="2"/>
</dbReference>
<keyword evidence="13" id="KW-0239">DNA-directed DNA polymerase</keyword>
<accession>A0ABQ7UAZ5</accession>
<evidence type="ECO:0000256" key="14">
    <source>
        <dbReference type="ARBA" id="ARBA00023125"/>
    </source>
</evidence>
<evidence type="ECO:0000256" key="1">
    <source>
        <dbReference type="ARBA" id="ARBA00012493"/>
    </source>
</evidence>
<dbReference type="InterPro" id="IPR043502">
    <property type="entry name" value="DNA/RNA_pol_sf"/>
</dbReference>
<keyword evidence="7" id="KW-0064">Aspartyl protease</keyword>
<keyword evidence="4" id="KW-0548">Nucleotidyltransferase</keyword>
<evidence type="ECO:0000256" key="5">
    <source>
        <dbReference type="ARBA" id="ARBA00022722"/>
    </source>
</evidence>
<dbReference type="InterPro" id="IPR000477">
    <property type="entry name" value="RT_dom"/>
</dbReference>
<evidence type="ECO:0000256" key="13">
    <source>
        <dbReference type="ARBA" id="ARBA00022932"/>
    </source>
</evidence>
<dbReference type="InterPro" id="IPR005162">
    <property type="entry name" value="Retrotrans_gag_dom"/>
</dbReference>
<keyword evidence="14" id="KW-0238">DNA-binding</keyword>
<comment type="caution">
    <text evidence="20">The sequence shown here is derived from an EMBL/GenBank/DDBJ whole genome shotgun (WGS) entry which is preliminary data.</text>
</comment>
<reference evidence="20 21" key="1">
    <citation type="journal article" date="2021" name="bioRxiv">
        <title>Chromosome-scale and haplotype-resolved genome assembly of a tetraploid potato cultivar.</title>
        <authorList>
            <person name="Sun H."/>
            <person name="Jiao W.-B."/>
            <person name="Krause K."/>
            <person name="Campoy J.A."/>
            <person name="Goel M."/>
            <person name="Folz-Donahue K."/>
            <person name="Kukat C."/>
            <person name="Huettel B."/>
            <person name="Schneeberger K."/>
        </authorList>
    </citation>
    <scope>NUCLEOTIDE SEQUENCE [LARGE SCALE GENOMIC DNA]</scope>
    <source>
        <strain evidence="20">SolTubOtavaFocal</strain>
        <tissue evidence="20">Leaves</tissue>
    </source>
</reference>
<dbReference type="PANTHER" id="PTHR37984:SF5">
    <property type="entry name" value="PROTEIN NYNRIN-LIKE"/>
    <property type="match status" value="1"/>
</dbReference>
<evidence type="ECO:0000256" key="12">
    <source>
        <dbReference type="ARBA" id="ARBA00022918"/>
    </source>
</evidence>
<evidence type="ECO:0000256" key="11">
    <source>
        <dbReference type="ARBA" id="ARBA00022908"/>
    </source>
</evidence>
<dbReference type="SMART" id="SM00343">
    <property type="entry name" value="ZnF_C2HC"/>
    <property type="match status" value="1"/>
</dbReference>
<evidence type="ECO:0000256" key="16">
    <source>
        <dbReference type="PROSITE-ProRule" id="PRU00047"/>
    </source>
</evidence>
<keyword evidence="16" id="KW-0862">Zinc</keyword>
<feature type="compositionally biased region" description="Low complexity" evidence="17">
    <location>
        <begin position="1"/>
        <end position="19"/>
    </location>
</feature>
<dbReference type="Gene3D" id="2.40.70.10">
    <property type="entry name" value="Acid Proteases"/>
    <property type="match status" value="1"/>
</dbReference>
<sequence>MPPRRAYARNANARNANAVPPVPDQEVSNAEFRNAIQMLAQSVANQNNQRVQAPVNENGGSAAARWKENRGTDVALITWDCFSETFLDRFFPIELREARAQEFMNLRQGNMTVQEYGLKFNQLSRYAPHMVADSRAQMNKFLYGVSDLVKTECRNAMLLGDMNISRLMTHAQQVEGDKLREQAKETKKARTGNYKYSQQKSGGGNRSHFQQKSSTSAPSSASVPSPRFRNDQKGRASGSKSQGSILGTKTYPTCPKCCKNHPGECLAGKEGCFGCGQSGHRLKDCPSRLGQGGNNGRAQSTTSAAPAGRPTQQGNSSGTGGGQRQNRLYALQARQDQEDSPDVVTGMLQIFDLDVYALLDPGATLSFVTPYIAVQFSVSPETLSEPFSVSTPVGDPVIARRVYRNCPVTVSQKVTSADLVELEMVDFDIILGMDWLHSCYASVNCRTRIVRFQFPDEPILEWKGNSLAPMGRFISYLKARKMISKGYLYHLIRVKDSSSKSPTLESVPVVNEFPEVFPEDLPGVPPERKIDFGIDLLPDTQPISIPPYRMAPAELKELKEQLKDLLDKGFIRPSISPWGAPVLFVKKKDGSLRMCIDYRQLNKVTIKNKYLIPKIDDLFDHLQGASHFSKIDLRSGYHQLRVRDSDIPKTAFKTRYGHYEFVVMSFGLTNASAAFMDLMNRVFKQYLDLFVIVFIDDILIYSRNEEEHASHLRVVLQTLKDRQLFAKFSKCEFWLQSVAFLGHIVSSKGIQVDSQKIEAVKQWSRPTSATDIRSFLGLAGYYRWFVEGFSSIASPLTKLTQKKVKFQWSDDCEKSFAKLKTRLTTAPVLTLPKGSDGYVIYCDASRVGLGCVLMQRGKVIAYASRQLKVHEKNYPTHDLELAAVVFALKIWRHYLYGVHVDVFTDHKSLQYVFTQKELNFRQRRWLEFLKDYDMSMHYHPGKANVVADALSRLSMGSVAHVEEERKELAKDVHRLARLGVRLMSISYGGVTVQNGAESSLVVEVKEKQDSDPILLELKGAVHNQRVEVFSQGGDGVLRYQGRLCVPDVGELRQHILTEAHNSRYSIHPGATKMYCDLREVYWWNGMKRDIADFVAKCPNCQQVKVEHQKPGGMTQEIDIPTWKWEVINMDFITGLPRTRRQHDSIWVIVDRVTKSSRFLAVKTTDSAEDYAKLYINEIKGLGTQVNLSTAFHPQTDGQAERTIQTLEDMLRACVIDFKGEAALIGPDSVLDAMEKVQLIRDRLKTAQSRQKSYADVRRRELEFQVDDWVFLKVSPMKGVMRFGKKGKLSPRYVGPYRILKRIGKVAYELELPTDLAPVHPVFHISLLKKCVGDPASIVPLESVAVKDSLSYEDVPVEILDRQVRRLRNKKVASVKVLWRSQSVEGATWEAEAAMKSNLRIMFIQFVLAFSAYLHVIGTQFSQKIQFSVFSGATYGHHPRTVGQTTARAGGPWFTTATPPQSSSENWLSPDSRTDPRSVDQTTVRGLCPWSVSVDRDFPHPASDTNYGRPAWTVIRSTVRRSDRR</sequence>
<evidence type="ECO:0000256" key="3">
    <source>
        <dbReference type="ARBA" id="ARBA00022679"/>
    </source>
</evidence>
<dbReference type="Pfam" id="PF00078">
    <property type="entry name" value="RVT_1"/>
    <property type="match status" value="1"/>
</dbReference>
<evidence type="ECO:0000256" key="8">
    <source>
        <dbReference type="ARBA" id="ARBA00022759"/>
    </source>
</evidence>
<evidence type="ECO:0000259" key="19">
    <source>
        <dbReference type="PROSITE" id="PS50878"/>
    </source>
</evidence>
<proteinExistence type="predicted"/>
<keyword evidence="3" id="KW-0808">Transferase</keyword>
<keyword evidence="11" id="KW-0229">DNA integration</keyword>
<dbReference type="CDD" id="cd00303">
    <property type="entry name" value="retropepsin_like"/>
    <property type="match status" value="1"/>
</dbReference>
<dbReference type="InterPro" id="IPR001878">
    <property type="entry name" value="Znf_CCHC"/>
</dbReference>
<evidence type="ECO:0000256" key="9">
    <source>
        <dbReference type="ARBA" id="ARBA00022801"/>
    </source>
</evidence>
<keyword evidence="21" id="KW-1185">Reference proteome</keyword>
<dbReference type="Gene3D" id="4.10.60.10">
    <property type="entry name" value="Zinc finger, CCHC-type"/>
    <property type="match status" value="1"/>
</dbReference>
<keyword evidence="10" id="KW-0460">Magnesium</keyword>
<feature type="region of interest" description="Disordered" evidence="17">
    <location>
        <begin position="1446"/>
        <end position="1480"/>
    </location>
</feature>
<evidence type="ECO:0000256" key="15">
    <source>
        <dbReference type="ARBA" id="ARBA00023172"/>
    </source>
</evidence>
<keyword evidence="8" id="KW-0255">Endonuclease</keyword>
<keyword evidence="15" id="KW-0233">DNA recombination</keyword>
<gene>
    <name evidence="20" type="ORF">KY290_031441</name>
</gene>
<keyword evidence="12" id="KW-0695">RNA-directed DNA polymerase</keyword>
<dbReference type="Pfam" id="PF17917">
    <property type="entry name" value="RT_RNaseH"/>
    <property type="match status" value="1"/>
</dbReference>
<dbReference type="InterPro" id="IPR021109">
    <property type="entry name" value="Peptidase_aspartic_dom_sf"/>
</dbReference>
<name>A0ABQ7UAZ5_SOLTU</name>
<evidence type="ECO:0000259" key="18">
    <source>
        <dbReference type="PROSITE" id="PS50158"/>
    </source>
</evidence>
<dbReference type="Gene3D" id="3.30.70.270">
    <property type="match status" value="2"/>
</dbReference>
<organism evidence="20 21">
    <name type="scientific">Solanum tuberosum</name>
    <name type="common">Potato</name>
    <dbReference type="NCBI Taxonomy" id="4113"/>
    <lineage>
        <taxon>Eukaryota</taxon>
        <taxon>Viridiplantae</taxon>
        <taxon>Streptophyta</taxon>
        <taxon>Embryophyta</taxon>
        <taxon>Tracheophyta</taxon>
        <taxon>Spermatophyta</taxon>
        <taxon>Magnoliopsida</taxon>
        <taxon>eudicotyledons</taxon>
        <taxon>Gunneridae</taxon>
        <taxon>Pentapetalae</taxon>
        <taxon>asterids</taxon>
        <taxon>lamiids</taxon>
        <taxon>Solanales</taxon>
        <taxon>Solanaceae</taxon>
        <taxon>Solanoideae</taxon>
        <taxon>Solaneae</taxon>
        <taxon>Solanum</taxon>
    </lineage>
</organism>
<evidence type="ECO:0000256" key="2">
    <source>
        <dbReference type="ARBA" id="ARBA00022670"/>
    </source>
</evidence>
<dbReference type="InterPro" id="IPR050951">
    <property type="entry name" value="Retrovirus_Pol_polyprotein"/>
</dbReference>
<dbReference type="Pfam" id="PF03732">
    <property type="entry name" value="Retrotrans_gag"/>
    <property type="match status" value="1"/>
</dbReference>
<dbReference type="InterPro" id="IPR012337">
    <property type="entry name" value="RNaseH-like_sf"/>
</dbReference>
<evidence type="ECO:0000256" key="17">
    <source>
        <dbReference type="SAM" id="MobiDB-lite"/>
    </source>
</evidence>
<evidence type="ECO:0000256" key="6">
    <source>
        <dbReference type="ARBA" id="ARBA00022723"/>
    </source>
</evidence>
<feature type="domain" description="Reverse transcriptase" evidence="19">
    <location>
        <begin position="566"/>
        <end position="745"/>
    </location>
</feature>
<keyword evidence="16" id="KW-0863">Zinc-finger</keyword>
<evidence type="ECO:0000256" key="10">
    <source>
        <dbReference type="ARBA" id="ARBA00022842"/>
    </source>
</evidence>
<dbReference type="PROSITE" id="PS50878">
    <property type="entry name" value="RT_POL"/>
    <property type="match status" value="1"/>
</dbReference>
<dbReference type="Pfam" id="PF24626">
    <property type="entry name" value="SH3_Tf2-1"/>
    <property type="match status" value="1"/>
</dbReference>
<dbReference type="CDD" id="cd09274">
    <property type="entry name" value="RNase_HI_RT_Ty3"/>
    <property type="match status" value="1"/>
</dbReference>
<dbReference type="Pfam" id="PF17921">
    <property type="entry name" value="Integrase_H2C2"/>
    <property type="match status" value="1"/>
</dbReference>
<keyword evidence="9" id="KW-0378">Hydrolase</keyword>
<evidence type="ECO:0000256" key="7">
    <source>
        <dbReference type="ARBA" id="ARBA00022750"/>
    </source>
</evidence>
<dbReference type="InterPro" id="IPR036397">
    <property type="entry name" value="RNaseH_sf"/>
</dbReference>
<dbReference type="InterPro" id="IPR056924">
    <property type="entry name" value="SH3_Tf2-1"/>
</dbReference>
<feature type="compositionally biased region" description="Basic and acidic residues" evidence="17">
    <location>
        <begin position="175"/>
        <end position="188"/>
    </location>
</feature>
<keyword evidence="5" id="KW-0540">Nuclease</keyword>
<feature type="compositionally biased region" description="Low complexity" evidence="17">
    <location>
        <begin position="213"/>
        <end position="226"/>
    </location>
</feature>
<dbReference type="InterPro" id="IPR041588">
    <property type="entry name" value="Integrase_H2C2"/>
</dbReference>
<dbReference type="PANTHER" id="PTHR37984">
    <property type="entry name" value="PROTEIN CBG26694"/>
    <property type="match status" value="1"/>
</dbReference>
<dbReference type="Pfam" id="PF08284">
    <property type="entry name" value="RVP_2"/>
    <property type="match status" value="1"/>
</dbReference>